<protein>
    <submittedName>
        <fullName evidence="2">3-oxoacyl-ACP synthase</fullName>
    </submittedName>
</protein>
<organism evidence="2 3">
    <name type="scientific">Neolewinella aurantiaca</name>
    <dbReference type="NCBI Taxonomy" id="2602767"/>
    <lineage>
        <taxon>Bacteria</taxon>
        <taxon>Pseudomonadati</taxon>
        <taxon>Bacteroidota</taxon>
        <taxon>Saprospiria</taxon>
        <taxon>Saprospirales</taxon>
        <taxon>Lewinellaceae</taxon>
        <taxon>Neolewinella</taxon>
    </lineage>
</organism>
<sequence length="183" mass="20678">MLARSQACRRAVCTRQHILKPYLRRLKKRIMEEAKELKQQLLAYCQEQTAQRIAGITDSLKKIEDARNGETKSSAGDKFETGRAMMQMEEAKLNRQLEEVLKVRQVLDRINPLHTSERVAAGTLVATNRGNYFLAVGLGKVRLEGRAFFCTSLDSPIGKQLHGKNVGDVLTFNDLEFKINGMV</sequence>
<comment type="caution">
    <text evidence="2">The sequence shown here is derived from an EMBL/GenBank/DDBJ whole genome shotgun (WGS) entry which is preliminary data.</text>
</comment>
<name>A0A5C7FQI8_9BACT</name>
<evidence type="ECO:0000256" key="1">
    <source>
        <dbReference type="SAM" id="Coils"/>
    </source>
</evidence>
<feature type="coiled-coil region" evidence="1">
    <location>
        <begin position="23"/>
        <end position="51"/>
    </location>
</feature>
<dbReference type="RefSeq" id="WP_147932201.1">
    <property type="nucleotide sequence ID" value="NZ_VOXD01000034.1"/>
</dbReference>
<dbReference type="Proteomes" id="UP000321907">
    <property type="component" value="Unassembled WGS sequence"/>
</dbReference>
<dbReference type="OrthoDB" id="667380at2"/>
<keyword evidence="1" id="KW-0175">Coiled coil</keyword>
<evidence type="ECO:0000313" key="3">
    <source>
        <dbReference type="Proteomes" id="UP000321907"/>
    </source>
</evidence>
<evidence type="ECO:0000313" key="2">
    <source>
        <dbReference type="EMBL" id="TXF87636.1"/>
    </source>
</evidence>
<proteinExistence type="predicted"/>
<gene>
    <name evidence="2" type="ORF">FUA23_18215</name>
</gene>
<dbReference type="EMBL" id="VOXD01000034">
    <property type="protein sequence ID" value="TXF87636.1"/>
    <property type="molecule type" value="Genomic_DNA"/>
</dbReference>
<dbReference type="AlphaFoldDB" id="A0A5C7FQI8"/>
<accession>A0A5C7FQI8</accession>
<reference evidence="2 3" key="1">
    <citation type="submission" date="2019-08" db="EMBL/GenBank/DDBJ databases">
        <title>Lewinella sp. strain SSH13 Genome sequencing and assembly.</title>
        <authorList>
            <person name="Kim I."/>
        </authorList>
    </citation>
    <scope>NUCLEOTIDE SEQUENCE [LARGE SCALE GENOMIC DNA]</scope>
    <source>
        <strain evidence="2 3">SSH13</strain>
    </source>
</reference>
<keyword evidence="3" id="KW-1185">Reference proteome</keyword>